<feature type="region of interest" description="Disordered" evidence="1">
    <location>
        <begin position="176"/>
        <end position="262"/>
    </location>
</feature>
<comment type="caution">
    <text evidence="2">The sequence shown here is derived from an EMBL/GenBank/DDBJ whole genome shotgun (WGS) entry which is preliminary data.</text>
</comment>
<accession>A0A4V4L2I8</accession>
<evidence type="ECO:0000313" key="2">
    <source>
        <dbReference type="EMBL" id="THZ88726.1"/>
    </source>
</evidence>
<sequence length="368" mass="39427">MLNYLPVLDSMLALRLSSFQDFGLYATKLPTAGRLYLTAVSQASRVSKNKASTNTTYHKLKNDICRDISVTPTSDPRSRQLKRWLAWDRELATPVICVTTGRRRVHTHYSAALAPGNRRGSLGRGVLLLPVSSTLKVDMDKLFGMAGYKTKASTNTAYHKLKAKIKSVSATVEADEADAEDSAVPSSPVKKSRGKKAVPVKAESDSEDDDDEADEIAPTKPTASGRSSRVTANKHAALKAKMAARPSIGRATRASARTNKVDVQMSEDSSWVQAIEEVAGLGCAYNPVKKAQLSTKGSASKGSPNKPSGVAKSKRYTSSKKMQSKAPLEDTPVRAMTNGMAATGVNSSPVKTPSRKTAAATSDPDQRE</sequence>
<organism evidence="2 3">
    <name type="scientific">Aureobasidium pullulans</name>
    <name type="common">Black yeast</name>
    <name type="synonym">Pullularia pullulans</name>
    <dbReference type="NCBI Taxonomy" id="5580"/>
    <lineage>
        <taxon>Eukaryota</taxon>
        <taxon>Fungi</taxon>
        <taxon>Dikarya</taxon>
        <taxon>Ascomycota</taxon>
        <taxon>Pezizomycotina</taxon>
        <taxon>Dothideomycetes</taxon>
        <taxon>Dothideomycetidae</taxon>
        <taxon>Dothideales</taxon>
        <taxon>Saccotheciaceae</taxon>
        <taxon>Aureobasidium</taxon>
    </lineage>
</organism>
<feature type="compositionally biased region" description="Polar residues" evidence="1">
    <location>
        <begin position="221"/>
        <end position="231"/>
    </location>
</feature>
<evidence type="ECO:0000256" key="1">
    <source>
        <dbReference type="SAM" id="MobiDB-lite"/>
    </source>
</evidence>
<dbReference type="Proteomes" id="UP000310039">
    <property type="component" value="Unassembled WGS sequence"/>
</dbReference>
<feature type="region of interest" description="Disordered" evidence="1">
    <location>
        <begin position="292"/>
        <end position="368"/>
    </location>
</feature>
<proteinExistence type="predicted"/>
<feature type="compositionally biased region" description="Acidic residues" evidence="1">
    <location>
        <begin position="205"/>
        <end position="215"/>
    </location>
</feature>
<protein>
    <submittedName>
        <fullName evidence="2">Uncharacterized protein</fullName>
    </submittedName>
</protein>
<reference evidence="2 3" key="1">
    <citation type="submission" date="2018-10" db="EMBL/GenBank/DDBJ databases">
        <title>Fifty Aureobasidium pullulans genomes reveal a recombining polyextremotolerant generalist.</title>
        <authorList>
            <person name="Gostincar C."/>
            <person name="Turk M."/>
            <person name="Zajc J."/>
            <person name="Gunde-Cimerman N."/>
        </authorList>
    </citation>
    <scope>NUCLEOTIDE SEQUENCE [LARGE SCALE GENOMIC DNA]</scope>
    <source>
        <strain evidence="2 3">EXF-3403</strain>
    </source>
</reference>
<dbReference type="AlphaFoldDB" id="A0A4V4L2I8"/>
<evidence type="ECO:0000313" key="3">
    <source>
        <dbReference type="Proteomes" id="UP000310039"/>
    </source>
</evidence>
<dbReference type="EMBL" id="QZBT01000005">
    <property type="protein sequence ID" value="THZ88726.1"/>
    <property type="molecule type" value="Genomic_DNA"/>
</dbReference>
<gene>
    <name evidence="2" type="ORF">D6C84_00618</name>
</gene>
<feature type="compositionally biased region" description="Polar residues" evidence="1">
    <location>
        <begin position="292"/>
        <end position="306"/>
    </location>
</feature>
<name>A0A4V4L2I8_AURPU</name>